<organism evidence="15 16">
    <name type="scientific">Daphnia pulex</name>
    <name type="common">Water flea</name>
    <dbReference type="NCBI Taxonomy" id="6669"/>
    <lineage>
        <taxon>Eukaryota</taxon>
        <taxon>Metazoa</taxon>
        <taxon>Ecdysozoa</taxon>
        <taxon>Arthropoda</taxon>
        <taxon>Crustacea</taxon>
        <taxon>Branchiopoda</taxon>
        <taxon>Diplostraca</taxon>
        <taxon>Cladocera</taxon>
        <taxon>Anomopoda</taxon>
        <taxon>Daphniidae</taxon>
        <taxon>Daphnia</taxon>
    </lineage>
</organism>
<dbReference type="OMA" id="IRQLDYD"/>
<proteinExistence type="inferred from homology"/>
<dbReference type="EMBL" id="GL732561">
    <property type="protein sequence ID" value="EFX77674.1"/>
    <property type="molecule type" value="Genomic_DNA"/>
</dbReference>
<dbReference type="Proteomes" id="UP000000305">
    <property type="component" value="Unassembled WGS sequence"/>
</dbReference>
<dbReference type="PhylomeDB" id="E9GS94"/>
<evidence type="ECO:0000259" key="13">
    <source>
        <dbReference type="Pfam" id="PF00852"/>
    </source>
</evidence>
<evidence type="ECO:0000256" key="2">
    <source>
        <dbReference type="ARBA" id="ARBA00004922"/>
    </source>
</evidence>
<evidence type="ECO:0000256" key="7">
    <source>
        <dbReference type="ARBA" id="ARBA00022968"/>
    </source>
</evidence>
<comment type="subcellular location">
    <subcellularLocation>
        <location evidence="1 11">Golgi apparatus</location>
        <location evidence="1 11">Golgi stack membrane</location>
        <topology evidence="1 11">Single-pass type II membrane protein</topology>
    </subcellularLocation>
</comment>
<evidence type="ECO:0000256" key="1">
    <source>
        <dbReference type="ARBA" id="ARBA00004447"/>
    </source>
</evidence>
<sequence length="473" mass="53312">MGSTDSEKSLSLAGDTSVANGSHPIILWWTPFTGETGNLRTCGENTCYFTENQTYLSNPKTKVVAFYGSSFNHLNLPIPRQPWHEWALLHEESPKNNPSFCYSALISLFNYTGTWSRKSSFPLTLLSLPKLSDITDGKYFIPVAKKNLIRVQEGLSPIAYVQSSCNAPSERDLYVEELQKFIKIDSYGKCLNNKPLPQQLKDPADGMNNEDFFQLMAKYKFTIAFENAIGDDYITEKLWRPLILGSVPIYMGSLSFEDWLPHSNSAVSVRNFTSPESLADYLHSLNDDDIAYSRMLSHKLHGTVDNNDLIVAMESRSWSAGHDDDFQSENFVEAFECFLCSEIHRKQLEENAGYSTRRESSVDTSHYNCSAPLHPVTQKINFDSWWVEHWNHAGAEANIIGRLALRNLNYTSEEFHKIINRLVKSSCIEPRNGGRSQGTGHRPKQQQFGSQSSTPLASSETLGEKAAHIHGSL</sequence>
<evidence type="ECO:0000256" key="3">
    <source>
        <dbReference type="ARBA" id="ARBA00008919"/>
    </source>
</evidence>
<feature type="region of interest" description="Disordered" evidence="12">
    <location>
        <begin position="429"/>
        <end position="473"/>
    </location>
</feature>
<protein>
    <recommendedName>
        <fullName evidence="11">Fucosyltransferase</fullName>
        <ecNumber evidence="11">2.4.1.-</ecNumber>
    </recommendedName>
</protein>
<keyword evidence="7" id="KW-0735">Signal-anchor</keyword>
<dbReference type="UniPathway" id="UPA00378"/>
<dbReference type="InParanoid" id="E9GS94"/>
<dbReference type="PANTHER" id="PTHR11929:SF194">
    <property type="entry name" value="ALPHA-(1,3)-FUCOSYLTRANSFERASE 10"/>
    <property type="match status" value="1"/>
</dbReference>
<feature type="compositionally biased region" description="Polar residues" evidence="12">
    <location>
        <begin position="445"/>
        <end position="461"/>
    </location>
</feature>
<evidence type="ECO:0000256" key="8">
    <source>
        <dbReference type="ARBA" id="ARBA00022989"/>
    </source>
</evidence>
<evidence type="ECO:0000259" key="14">
    <source>
        <dbReference type="Pfam" id="PF17039"/>
    </source>
</evidence>
<keyword evidence="4 11" id="KW-0328">Glycosyltransferase</keyword>
<dbReference type="OrthoDB" id="9993460at2759"/>
<keyword evidence="9" id="KW-0472">Membrane</keyword>
<name>E9GS94_DAPPU</name>
<evidence type="ECO:0000256" key="10">
    <source>
        <dbReference type="ARBA" id="ARBA00023180"/>
    </source>
</evidence>
<dbReference type="GO" id="GO:0032580">
    <property type="term" value="C:Golgi cisterna membrane"/>
    <property type="evidence" value="ECO:0007669"/>
    <property type="project" value="UniProtKB-SubCell"/>
</dbReference>
<keyword evidence="11" id="KW-0333">Golgi apparatus</keyword>
<feature type="domain" description="Fucosyltransferase C-terminal" evidence="13">
    <location>
        <begin position="158"/>
        <end position="307"/>
    </location>
</feature>
<dbReference type="HOGENOM" id="CLU_032075_0_2_1"/>
<keyword evidence="8" id="KW-1133">Transmembrane helix</keyword>
<evidence type="ECO:0000256" key="11">
    <source>
        <dbReference type="RuleBase" id="RU003832"/>
    </source>
</evidence>
<dbReference type="PANTHER" id="PTHR11929">
    <property type="entry name" value="ALPHA- 1,3 -FUCOSYLTRANSFERASE"/>
    <property type="match status" value="1"/>
</dbReference>
<evidence type="ECO:0000256" key="5">
    <source>
        <dbReference type="ARBA" id="ARBA00022679"/>
    </source>
</evidence>
<gene>
    <name evidence="15" type="ORF">DAPPUDRAFT_321198</name>
</gene>
<dbReference type="InterPro" id="IPR031481">
    <property type="entry name" value="Glyco_tran_10_N"/>
</dbReference>
<dbReference type="eggNOG" id="KOG2619">
    <property type="taxonomic scope" value="Eukaryota"/>
</dbReference>
<dbReference type="InterPro" id="IPR038577">
    <property type="entry name" value="GT10-like_C_sf"/>
</dbReference>
<dbReference type="FunCoup" id="E9GS94">
    <property type="interactions" value="507"/>
</dbReference>
<dbReference type="Pfam" id="PF00852">
    <property type="entry name" value="Glyco_transf_10"/>
    <property type="match status" value="1"/>
</dbReference>
<dbReference type="InterPro" id="IPR055270">
    <property type="entry name" value="Glyco_tran_10_C"/>
</dbReference>
<evidence type="ECO:0000256" key="9">
    <source>
        <dbReference type="ARBA" id="ARBA00023136"/>
    </source>
</evidence>
<feature type="domain" description="Fucosyltransferase N-terminal" evidence="14">
    <location>
        <begin position="23"/>
        <end position="122"/>
    </location>
</feature>
<evidence type="ECO:0000256" key="12">
    <source>
        <dbReference type="SAM" id="MobiDB-lite"/>
    </source>
</evidence>
<keyword evidence="6 11" id="KW-0812">Transmembrane</keyword>
<keyword evidence="5 11" id="KW-0808">Transferase</keyword>
<dbReference type="SUPFAM" id="SSF53756">
    <property type="entry name" value="UDP-Glycosyltransferase/glycogen phosphorylase"/>
    <property type="match status" value="1"/>
</dbReference>
<reference evidence="15 16" key="1">
    <citation type="journal article" date="2011" name="Science">
        <title>The ecoresponsive genome of Daphnia pulex.</title>
        <authorList>
            <person name="Colbourne J.K."/>
            <person name="Pfrender M.E."/>
            <person name="Gilbert D."/>
            <person name="Thomas W.K."/>
            <person name="Tucker A."/>
            <person name="Oakley T.H."/>
            <person name="Tokishita S."/>
            <person name="Aerts A."/>
            <person name="Arnold G.J."/>
            <person name="Basu M.K."/>
            <person name="Bauer D.J."/>
            <person name="Caceres C.E."/>
            <person name="Carmel L."/>
            <person name="Casola C."/>
            <person name="Choi J.H."/>
            <person name="Detter J.C."/>
            <person name="Dong Q."/>
            <person name="Dusheyko S."/>
            <person name="Eads B.D."/>
            <person name="Frohlich T."/>
            <person name="Geiler-Samerotte K.A."/>
            <person name="Gerlach D."/>
            <person name="Hatcher P."/>
            <person name="Jogdeo S."/>
            <person name="Krijgsveld J."/>
            <person name="Kriventseva E.V."/>
            <person name="Kultz D."/>
            <person name="Laforsch C."/>
            <person name="Lindquist E."/>
            <person name="Lopez J."/>
            <person name="Manak J.R."/>
            <person name="Muller J."/>
            <person name="Pangilinan J."/>
            <person name="Patwardhan R.P."/>
            <person name="Pitluck S."/>
            <person name="Pritham E.J."/>
            <person name="Rechtsteiner A."/>
            <person name="Rho M."/>
            <person name="Rogozin I.B."/>
            <person name="Sakarya O."/>
            <person name="Salamov A."/>
            <person name="Schaack S."/>
            <person name="Shapiro H."/>
            <person name="Shiga Y."/>
            <person name="Skalitzky C."/>
            <person name="Smith Z."/>
            <person name="Souvorov A."/>
            <person name="Sung W."/>
            <person name="Tang Z."/>
            <person name="Tsuchiya D."/>
            <person name="Tu H."/>
            <person name="Vos H."/>
            <person name="Wang M."/>
            <person name="Wolf Y.I."/>
            <person name="Yamagata H."/>
            <person name="Yamada T."/>
            <person name="Ye Y."/>
            <person name="Shaw J.R."/>
            <person name="Andrews J."/>
            <person name="Crease T.J."/>
            <person name="Tang H."/>
            <person name="Lucas S.M."/>
            <person name="Robertson H.M."/>
            <person name="Bork P."/>
            <person name="Koonin E.V."/>
            <person name="Zdobnov E.M."/>
            <person name="Grigoriev I.V."/>
            <person name="Lynch M."/>
            <person name="Boore J.L."/>
        </authorList>
    </citation>
    <scope>NUCLEOTIDE SEQUENCE [LARGE SCALE GENOMIC DNA]</scope>
</reference>
<dbReference type="GO" id="GO:0046920">
    <property type="term" value="F:alpha-(1-&gt;3)-fucosyltransferase activity"/>
    <property type="evidence" value="ECO:0000318"/>
    <property type="project" value="GO_Central"/>
</dbReference>
<dbReference type="KEGG" id="dpx:DAPPUDRAFT_321198"/>
<comment type="similarity">
    <text evidence="3 11">Belongs to the glycosyltransferase 10 family.</text>
</comment>
<accession>E9GS94</accession>
<evidence type="ECO:0000256" key="6">
    <source>
        <dbReference type="ARBA" id="ARBA00022692"/>
    </source>
</evidence>
<dbReference type="EC" id="2.4.1.-" evidence="11"/>
<keyword evidence="10" id="KW-0325">Glycoprotein</keyword>
<evidence type="ECO:0000313" key="15">
    <source>
        <dbReference type="EMBL" id="EFX77674.1"/>
    </source>
</evidence>
<dbReference type="AlphaFoldDB" id="E9GS94"/>
<dbReference type="FunFam" id="3.40.50.11660:FF:000002">
    <property type="entry name" value="Alpha-(1,3)-fucosyltransferase"/>
    <property type="match status" value="1"/>
</dbReference>
<dbReference type="InterPro" id="IPR001503">
    <property type="entry name" value="Glyco_trans_10"/>
</dbReference>
<evidence type="ECO:0000313" key="16">
    <source>
        <dbReference type="Proteomes" id="UP000000305"/>
    </source>
</evidence>
<comment type="pathway">
    <text evidence="2">Protein modification; protein glycosylation.</text>
</comment>
<evidence type="ECO:0000256" key="4">
    <source>
        <dbReference type="ARBA" id="ARBA00022676"/>
    </source>
</evidence>
<dbReference type="Pfam" id="PF17039">
    <property type="entry name" value="Glyco_tran_10_N"/>
    <property type="match status" value="1"/>
</dbReference>
<keyword evidence="16" id="KW-1185">Reference proteome</keyword>
<dbReference type="Gene3D" id="3.40.50.11660">
    <property type="entry name" value="Glycosyl transferase family 10, C-terminal domain"/>
    <property type="match status" value="1"/>
</dbReference>